<evidence type="ECO:0000313" key="7">
    <source>
        <dbReference type="Proteomes" id="UP000010988"/>
    </source>
</evidence>
<evidence type="ECO:0000256" key="1">
    <source>
        <dbReference type="ARBA" id="ARBA00023125"/>
    </source>
</evidence>
<dbReference type="InterPro" id="IPR050090">
    <property type="entry name" value="Tyrosine_recombinase_XerCD"/>
</dbReference>
<dbReference type="eggNOG" id="COG0582">
    <property type="taxonomic scope" value="Bacteria"/>
</dbReference>
<evidence type="ECO:0000259" key="5">
    <source>
        <dbReference type="PROSITE" id="PS51900"/>
    </source>
</evidence>
<dbReference type="PROSITE" id="PS51898">
    <property type="entry name" value="TYR_RECOMBINASE"/>
    <property type="match status" value="1"/>
</dbReference>
<dbReference type="EMBL" id="BANR01000003">
    <property type="protein sequence ID" value="GAC47484.1"/>
    <property type="molecule type" value="Genomic_DNA"/>
</dbReference>
<organism evidence="6 7">
    <name type="scientific">Gordonia aichiensis NBRC 108223</name>
    <dbReference type="NCBI Taxonomy" id="1220583"/>
    <lineage>
        <taxon>Bacteria</taxon>
        <taxon>Bacillati</taxon>
        <taxon>Actinomycetota</taxon>
        <taxon>Actinomycetes</taxon>
        <taxon>Mycobacteriales</taxon>
        <taxon>Gordoniaceae</taxon>
        <taxon>Gordonia</taxon>
    </lineage>
</organism>
<dbReference type="Pfam" id="PF00589">
    <property type="entry name" value="Phage_integrase"/>
    <property type="match status" value="1"/>
</dbReference>
<evidence type="ECO:0000256" key="2">
    <source>
        <dbReference type="ARBA" id="ARBA00023172"/>
    </source>
</evidence>
<dbReference type="PANTHER" id="PTHR30349">
    <property type="entry name" value="PHAGE INTEGRASE-RELATED"/>
    <property type="match status" value="1"/>
</dbReference>
<gene>
    <name evidence="6" type="ORF">GOACH_03_05060</name>
</gene>
<feature type="domain" description="Core-binding (CB)" evidence="5">
    <location>
        <begin position="86"/>
        <end position="166"/>
    </location>
</feature>
<evidence type="ECO:0000313" key="6">
    <source>
        <dbReference type="EMBL" id="GAC47484.1"/>
    </source>
</evidence>
<dbReference type="STRING" id="1220583.GOACH_03_05060"/>
<dbReference type="GO" id="GO:0003677">
    <property type="term" value="F:DNA binding"/>
    <property type="evidence" value="ECO:0007669"/>
    <property type="project" value="UniProtKB-UniRule"/>
</dbReference>
<dbReference type="AlphaFoldDB" id="L7KFX4"/>
<dbReference type="SUPFAM" id="SSF56349">
    <property type="entry name" value="DNA breaking-rejoining enzymes"/>
    <property type="match status" value="2"/>
</dbReference>
<keyword evidence="2" id="KW-0233">DNA recombination</keyword>
<evidence type="ECO:0000259" key="4">
    <source>
        <dbReference type="PROSITE" id="PS51898"/>
    </source>
</evidence>
<dbReference type="InterPro" id="IPR010998">
    <property type="entry name" value="Integrase_recombinase_N"/>
</dbReference>
<dbReference type="GO" id="GO:0006310">
    <property type="term" value="P:DNA recombination"/>
    <property type="evidence" value="ECO:0007669"/>
    <property type="project" value="UniProtKB-KW"/>
</dbReference>
<sequence length="465" mass="50886">MEFVSPNLSHLGATLSSMTRRAEPITKRTAKNGTVSYTFQLDVGTKPDGGRLRQRFTYRTMAEARREYRRIATEVESGKYVGRHSVTVGEYLTGWLDGRRDIRPGTLANYRQALRPVVERLGGIGLQQLTKAHIDELVTWRMESGRSTTAARLSDRAVRVLDYVATHPDGVTYSQVESECGANAGKFLDRLRASGHVTRPSRGRYVAARVADDEPEVSGVSARTVGTMLVLLTSALADAEAQGLVVRNVAEHVERPKAETREMAAWAQDQAEAFRVHVENDRGYALWLLTLYGLRRSEVLGLRWDAIDFDAGTVAIVAGRVVVPGGTVEGDPKSARSRRVLPMPGDVIAALRSFKAAQAAERLVMGSEWPDTGLVAVNADGSPIRPETYSAEFRRLVKVAGLPRIRLHDVRHTSVSLMMARGVPVLDVAKWHGHDPAMTLRVYGHVDGDALARAGASLFGQAASE</sequence>
<dbReference type="InterPro" id="IPR002104">
    <property type="entry name" value="Integrase_catalytic"/>
</dbReference>
<proteinExistence type="predicted"/>
<dbReference type="Gene3D" id="1.10.150.130">
    <property type="match status" value="1"/>
</dbReference>
<keyword evidence="1 3" id="KW-0238">DNA-binding</keyword>
<dbReference type="CDD" id="cd01189">
    <property type="entry name" value="INT_ICEBs1_C_like"/>
    <property type="match status" value="1"/>
</dbReference>
<dbReference type="InterPro" id="IPR044068">
    <property type="entry name" value="CB"/>
</dbReference>
<evidence type="ECO:0000256" key="3">
    <source>
        <dbReference type="PROSITE-ProRule" id="PRU01248"/>
    </source>
</evidence>
<protein>
    <submittedName>
        <fullName evidence="6">Putative recombinase</fullName>
    </submittedName>
</protein>
<dbReference type="PANTHER" id="PTHR30349:SF91">
    <property type="entry name" value="INTA PROTEIN"/>
    <property type="match status" value="1"/>
</dbReference>
<dbReference type="Gene3D" id="1.10.443.10">
    <property type="entry name" value="Intergrase catalytic core"/>
    <property type="match status" value="1"/>
</dbReference>
<keyword evidence="7" id="KW-1185">Reference proteome</keyword>
<dbReference type="InterPro" id="IPR011010">
    <property type="entry name" value="DNA_brk_join_enz"/>
</dbReference>
<accession>L7KFX4</accession>
<dbReference type="PROSITE" id="PS51900">
    <property type="entry name" value="CB"/>
    <property type="match status" value="1"/>
</dbReference>
<dbReference type="Proteomes" id="UP000010988">
    <property type="component" value="Unassembled WGS sequence"/>
</dbReference>
<name>L7KFX4_9ACTN</name>
<dbReference type="GO" id="GO:0015074">
    <property type="term" value="P:DNA integration"/>
    <property type="evidence" value="ECO:0007669"/>
    <property type="project" value="InterPro"/>
</dbReference>
<dbReference type="InterPro" id="IPR013762">
    <property type="entry name" value="Integrase-like_cat_sf"/>
</dbReference>
<reference evidence="6 7" key="1">
    <citation type="submission" date="2012-12" db="EMBL/GenBank/DDBJ databases">
        <title>Whole genome shotgun sequence of Gordonia aichiensis NBRC 108223.</title>
        <authorList>
            <person name="Isaki-Nakamura S."/>
            <person name="Hosoyama A."/>
            <person name="Tsuchikane K."/>
            <person name="Ando Y."/>
            <person name="Baba S."/>
            <person name="Ohji S."/>
            <person name="Hamada M."/>
            <person name="Tamura T."/>
            <person name="Yamazoe A."/>
            <person name="Yamazaki S."/>
            <person name="Fujita N."/>
        </authorList>
    </citation>
    <scope>NUCLEOTIDE SEQUENCE [LARGE SCALE GENOMIC DNA]</scope>
    <source>
        <strain evidence="6 7">NBRC 108223</strain>
    </source>
</reference>
<comment type="caution">
    <text evidence="6">The sequence shown here is derived from an EMBL/GenBank/DDBJ whole genome shotgun (WGS) entry which is preliminary data.</text>
</comment>
<feature type="domain" description="Tyr recombinase" evidence="4">
    <location>
        <begin position="261"/>
        <end position="456"/>
    </location>
</feature>